<dbReference type="EMBL" id="VCKZ01000178">
    <property type="protein sequence ID" value="TMR35411.1"/>
    <property type="molecule type" value="Genomic_DNA"/>
</dbReference>
<evidence type="ECO:0000256" key="1">
    <source>
        <dbReference type="SAM" id="MobiDB-lite"/>
    </source>
</evidence>
<dbReference type="InterPro" id="IPR016024">
    <property type="entry name" value="ARM-type_fold"/>
</dbReference>
<dbReference type="Gene3D" id="1.25.10.10">
    <property type="entry name" value="Leucine-rich Repeat Variant"/>
    <property type="match status" value="1"/>
</dbReference>
<feature type="region of interest" description="Disordered" evidence="1">
    <location>
        <begin position="1"/>
        <end position="26"/>
    </location>
</feature>
<evidence type="ECO:0008006" key="4">
    <source>
        <dbReference type="Google" id="ProtNLM"/>
    </source>
</evidence>
<evidence type="ECO:0000313" key="3">
    <source>
        <dbReference type="Proteomes" id="UP000305238"/>
    </source>
</evidence>
<evidence type="ECO:0000313" key="2">
    <source>
        <dbReference type="EMBL" id="TMR35411.1"/>
    </source>
</evidence>
<reference evidence="2 3" key="1">
    <citation type="submission" date="2019-05" db="EMBL/GenBank/DDBJ databases">
        <title>Draft genome sequence of Actinomadura geliboluensis A8036.</title>
        <authorList>
            <person name="Saricaoglu S."/>
            <person name="Isik K."/>
        </authorList>
    </citation>
    <scope>NUCLEOTIDE SEQUENCE [LARGE SCALE GENOMIC DNA]</scope>
    <source>
        <strain evidence="2 3">A8036</strain>
    </source>
</reference>
<name>A0A5S4GSB1_9ACTN</name>
<dbReference type="SUPFAM" id="SSF48371">
    <property type="entry name" value="ARM repeat"/>
    <property type="match status" value="1"/>
</dbReference>
<comment type="caution">
    <text evidence="2">The sequence shown here is derived from an EMBL/GenBank/DDBJ whole genome shotgun (WGS) entry which is preliminary data.</text>
</comment>
<dbReference type="Pfam" id="PF13646">
    <property type="entry name" value="HEAT_2"/>
    <property type="match status" value="1"/>
</dbReference>
<proteinExistence type="predicted"/>
<dbReference type="OrthoDB" id="9805351at2"/>
<sequence>MGAGAPSREPCRRWTPSSQGVPVGRSERLADDADDLVRAAALEALAGIGCPAPLDAAAATALGSLVKALDGPNLDVRKAAVINLGRWAGTETDAADALRRACSDPDADVRAYARRSLTPAP</sequence>
<organism evidence="2 3">
    <name type="scientific">Actinomadura geliboluensis</name>
    <dbReference type="NCBI Taxonomy" id="882440"/>
    <lineage>
        <taxon>Bacteria</taxon>
        <taxon>Bacillati</taxon>
        <taxon>Actinomycetota</taxon>
        <taxon>Actinomycetes</taxon>
        <taxon>Streptosporangiales</taxon>
        <taxon>Thermomonosporaceae</taxon>
        <taxon>Actinomadura</taxon>
    </lineage>
</organism>
<dbReference type="InterPro" id="IPR011989">
    <property type="entry name" value="ARM-like"/>
</dbReference>
<protein>
    <recommendedName>
        <fullName evidence="4">HEAT repeat domain-containing protein</fullName>
    </recommendedName>
</protein>
<dbReference type="Proteomes" id="UP000305238">
    <property type="component" value="Unassembled WGS sequence"/>
</dbReference>
<gene>
    <name evidence="2" type="ORF">ETD96_23185</name>
</gene>
<keyword evidence="3" id="KW-1185">Reference proteome</keyword>
<accession>A0A5S4GSB1</accession>
<dbReference type="AlphaFoldDB" id="A0A5S4GSB1"/>